<dbReference type="AlphaFoldDB" id="A0A017HU27"/>
<organism evidence="7 8">
    <name type="scientific">Rubellimicrobium mesophilum DSM 19309</name>
    <dbReference type="NCBI Taxonomy" id="442562"/>
    <lineage>
        <taxon>Bacteria</taxon>
        <taxon>Pseudomonadati</taxon>
        <taxon>Pseudomonadota</taxon>
        <taxon>Alphaproteobacteria</taxon>
        <taxon>Rhodobacterales</taxon>
        <taxon>Roseobacteraceae</taxon>
        <taxon>Rubellimicrobium</taxon>
    </lineage>
</organism>
<protein>
    <submittedName>
        <fullName evidence="7">Ribonucleotide reductase of class II (Coenzyme B12-dependent)</fullName>
        <ecNumber evidence="7">1.17.4.1</ecNumber>
    </submittedName>
</protein>
<dbReference type="Gene3D" id="3.20.70.20">
    <property type="match status" value="1"/>
</dbReference>
<feature type="region of interest" description="Disordered" evidence="5">
    <location>
        <begin position="354"/>
        <end position="386"/>
    </location>
</feature>
<proteinExistence type="predicted"/>
<dbReference type="InterPro" id="IPR050862">
    <property type="entry name" value="RdRp_reductase_class-2"/>
</dbReference>
<comment type="caution">
    <text evidence="7">The sequence shown here is derived from an EMBL/GenBank/DDBJ whole genome shotgun (WGS) entry which is preliminary data.</text>
</comment>
<dbReference type="Pfam" id="PF02867">
    <property type="entry name" value="Ribonuc_red_lgC"/>
    <property type="match status" value="1"/>
</dbReference>
<dbReference type="Proteomes" id="UP000019666">
    <property type="component" value="Unassembled WGS sequence"/>
</dbReference>
<keyword evidence="4" id="KW-0170">Cobalt</keyword>
<keyword evidence="3 7" id="KW-0560">Oxidoreductase</keyword>
<evidence type="ECO:0000256" key="1">
    <source>
        <dbReference type="ARBA" id="ARBA00001922"/>
    </source>
</evidence>
<reference evidence="7 8" key="1">
    <citation type="submission" date="2013-02" db="EMBL/GenBank/DDBJ databases">
        <authorList>
            <person name="Fiebig A."/>
            <person name="Goeker M."/>
            <person name="Klenk H.-P.P."/>
        </authorList>
    </citation>
    <scope>NUCLEOTIDE SEQUENCE [LARGE SCALE GENOMIC DNA]</scope>
    <source>
        <strain evidence="7 8">DSM 19309</strain>
    </source>
</reference>
<dbReference type="PANTHER" id="PTHR43371:SF1">
    <property type="entry name" value="RIBONUCLEOSIDE-DIPHOSPHATE REDUCTASE"/>
    <property type="match status" value="1"/>
</dbReference>
<evidence type="ECO:0000256" key="3">
    <source>
        <dbReference type="ARBA" id="ARBA00023002"/>
    </source>
</evidence>
<evidence type="ECO:0000256" key="2">
    <source>
        <dbReference type="ARBA" id="ARBA00022628"/>
    </source>
</evidence>
<dbReference type="STRING" id="442562.Rumeso_00618"/>
<dbReference type="GO" id="GO:0031419">
    <property type="term" value="F:cobalamin binding"/>
    <property type="evidence" value="ECO:0007669"/>
    <property type="project" value="UniProtKB-KW"/>
</dbReference>
<feature type="domain" description="Ribonucleotide reductase large subunit C-terminal" evidence="6">
    <location>
        <begin position="5"/>
        <end position="266"/>
    </location>
</feature>
<gene>
    <name evidence="7" type="ORF">Rumeso_00618</name>
</gene>
<evidence type="ECO:0000259" key="6">
    <source>
        <dbReference type="Pfam" id="PF02867"/>
    </source>
</evidence>
<comment type="cofactor">
    <cofactor evidence="1">
        <name>adenosylcob(III)alamin</name>
        <dbReference type="ChEBI" id="CHEBI:18408"/>
    </cofactor>
</comment>
<dbReference type="SUPFAM" id="SSF51998">
    <property type="entry name" value="PFL-like glycyl radical enzymes"/>
    <property type="match status" value="1"/>
</dbReference>
<keyword evidence="2" id="KW-0846">Cobalamin</keyword>
<evidence type="ECO:0000313" key="7">
    <source>
        <dbReference type="EMBL" id="EYD77891.1"/>
    </source>
</evidence>
<dbReference type="HOGENOM" id="CLU_715493_0_0_5"/>
<dbReference type="GO" id="GO:0004748">
    <property type="term" value="F:ribonucleoside-diphosphate reductase activity, thioredoxin disulfide as acceptor"/>
    <property type="evidence" value="ECO:0007669"/>
    <property type="project" value="UniProtKB-EC"/>
</dbReference>
<dbReference type="PANTHER" id="PTHR43371">
    <property type="entry name" value="VITAMIN B12-DEPENDENT RIBONUCLEOTIDE REDUCTASE"/>
    <property type="match status" value="1"/>
</dbReference>
<dbReference type="EC" id="1.17.4.1" evidence="7"/>
<name>A0A017HU27_9RHOB</name>
<evidence type="ECO:0000313" key="8">
    <source>
        <dbReference type="Proteomes" id="UP000019666"/>
    </source>
</evidence>
<dbReference type="EMBL" id="AOSK01000021">
    <property type="protein sequence ID" value="EYD77891.1"/>
    <property type="molecule type" value="Genomic_DNA"/>
</dbReference>
<evidence type="ECO:0000256" key="4">
    <source>
        <dbReference type="ARBA" id="ARBA00023285"/>
    </source>
</evidence>
<dbReference type="InterPro" id="IPR000788">
    <property type="entry name" value="RNR_lg_C"/>
</dbReference>
<accession>A0A017HU27</accession>
<dbReference type="PATRIC" id="fig|442562.3.peg.617"/>
<keyword evidence="8" id="KW-1185">Reference proteome</keyword>
<evidence type="ECO:0000256" key="5">
    <source>
        <dbReference type="SAM" id="MobiDB-lite"/>
    </source>
</evidence>
<sequence>MFLDDTACNLASLNLLTFWNGQELDAALYVHAVKLWTLTLEISVTMAQFPSKEIAQLSYDFRTLGLGYANIGGLLMNMGLGYDSAEGRALCGALTAIMTGTAYATSAEIAAELGAFAAYDRNRESMLRVIRNHRRAAHGQAGGYENLAVKPVPLDHANVPDARLSELAMQAWDDALSLGEAHGFRNAQTTVIAPTGTIGLVMDCDTTGIEPDFALVKFKKLAGGGYFKIINQSVPAALDKLGYSSAEIEEVIAYAVGHRTLGNAPGLNHTALIGHGFGPEEIEKIEAALPQAFDIRFVFNQWTLGEEFCTGTLGIPAARLNDPGFDMLRHLGFTRAQIDAANDHVCGTMTLEGAPTCARSTSPSSTAPTPAARRVSASSRSRATSP</sequence>